<protein>
    <submittedName>
        <fullName evidence="3">YciI family protein</fullName>
    </submittedName>
</protein>
<dbReference type="InterPro" id="IPR011008">
    <property type="entry name" value="Dimeric_a/b-barrel"/>
</dbReference>
<reference evidence="3 4" key="1">
    <citation type="submission" date="2023-07" db="EMBL/GenBank/DDBJ databases">
        <authorList>
            <person name="Lian W.-H."/>
        </authorList>
    </citation>
    <scope>NUCLEOTIDE SEQUENCE [LARGE SCALE GENOMIC DNA]</scope>
    <source>
        <strain evidence="3 4">SYSU DXS3180</strain>
    </source>
</reference>
<feature type="domain" description="YCII-related" evidence="2">
    <location>
        <begin position="5"/>
        <end position="101"/>
    </location>
</feature>
<dbReference type="InterPro" id="IPR005545">
    <property type="entry name" value="YCII"/>
</dbReference>
<comment type="similarity">
    <text evidence="1">Belongs to the YciI family.</text>
</comment>
<evidence type="ECO:0000259" key="2">
    <source>
        <dbReference type="Pfam" id="PF03795"/>
    </source>
</evidence>
<accession>A0ABV3ZDP3</accession>
<dbReference type="Proteomes" id="UP001560573">
    <property type="component" value="Unassembled WGS sequence"/>
</dbReference>
<dbReference type="Gene3D" id="3.30.70.1060">
    <property type="entry name" value="Dimeric alpha+beta barrel"/>
    <property type="match status" value="1"/>
</dbReference>
<evidence type="ECO:0000256" key="1">
    <source>
        <dbReference type="ARBA" id="ARBA00007689"/>
    </source>
</evidence>
<evidence type="ECO:0000313" key="3">
    <source>
        <dbReference type="EMBL" id="MEX6687710.1"/>
    </source>
</evidence>
<name>A0ABV3ZDP3_9BACT</name>
<sequence>MKEFMFFIRKQSDSKTELSPDVHQQFLKSCEQYINKLKKEGRLLAAQPIERTGKIISGNENGWKEVPFNETPEVIGGYYHILAKDEQEALEIAKANPEFAFNKNTRIEVRSIKMKEETTGFTYPTEKK</sequence>
<keyword evidence="4" id="KW-1185">Reference proteome</keyword>
<dbReference type="RefSeq" id="WP_369329115.1">
    <property type="nucleotide sequence ID" value="NZ_JAULBC010000002.1"/>
</dbReference>
<gene>
    <name evidence="3" type="ORF">QTN47_09415</name>
</gene>
<dbReference type="SUPFAM" id="SSF54909">
    <property type="entry name" value="Dimeric alpha+beta barrel"/>
    <property type="match status" value="1"/>
</dbReference>
<comment type="caution">
    <text evidence="3">The sequence shown here is derived from an EMBL/GenBank/DDBJ whole genome shotgun (WGS) entry which is preliminary data.</text>
</comment>
<dbReference type="Pfam" id="PF03795">
    <property type="entry name" value="YCII"/>
    <property type="match status" value="1"/>
</dbReference>
<evidence type="ECO:0000313" key="4">
    <source>
        <dbReference type="Proteomes" id="UP001560573"/>
    </source>
</evidence>
<dbReference type="EMBL" id="JAULBC010000002">
    <property type="protein sequence ID" value="MEX6687710.1"/>
    <property type="molecule type" value="Genomic_DNA"/>
</dbReference>
<dbReference type="PANTHER" id="PTHR35174">
    <property type="entry name" value="BLL7171 PROTEIN-RELATED"/>
    <property type="match status" value="1"/>
</dbReference>
<organism evidence="3 4">
    <name type="scientific">Danxiaibacter flavus</name>
    <dbReference type="NCBI Taxonomy" id="3049108"/>
    <lineage>
        <taxon>Bacteria</taxon>
        <taxon>Pseudomonadati</taxon>
        <taxon>Bacteroidota</taxon>
        <taxon>Chitinophagia</taxon>
        <taxon>Chitinophagales</taxon>
        <taxon>Chitinophagaceae</taxon>
        <taxon>Danxiaibacter</taxon>
    </lineage>
</organism>
<proteinExistence type="inferred from homology"/>